<evidence type="ECO:0000256" key="7">
    <source>
        <dbReference type="ARBA" id="ARBA00023136"/>
    </source>
</evidence>
<feature type="transmembrane region" description="Helical" evidence="10">
    <location>
        <begin position="47"/>
        <end position="65"/>
    </location>
</feature>
<dbReference type="GO" id="GO:0042121">
    <property type="term" value="P:alginic acid biosynthetic process"/>
    <property type="evidence" value="ECO:0007669"/>
    <property type="project" value="InterPro"/>
</dbReference>
<protein>
    <submittedName>
        <fullName evidence="11">Poly(Beta-D-mannuronate) O-acetylase</fullName>
    </submittedName>
</protein>
<feature type="transmembrane region" description="Helical" evidence="10">
    <location>
        <begin position="7"/>
        <end position="27"/>
    </location>
</feature>
<evidence type="ECO:0000313" key="11">
    <source>
        <dbReference type="EMBL" id="CAF0705305.1"/>
    </source>
</evidence>
<feature type="transmembrane region" description="Helical" evidence="10">
    <location>
        <begin position="77"/>
        <end position="97"/>
    </location>
</feature>
<feature type="transmembrane region" description="Helical" evidence="10">
    <location>
        <begin position="450"/>
        <end position="477"/>
    </location>
</feature>
<dbReference type="AlphaFoldDB" id="A0A8J2BW56"/>
<feature type="transmembrane region" description="Helical" evidence="10">
    <location>
        <begin position="312"/>
        <end position="335"/>
    </location>
</feature>
<keyword evidence="5 10" id="KW-0812">Transmembrane</keyword>
<reference evidence="11" key="1">
    <citation type="submission" date="2021-02" db="EMBL/GenBank/DDBJ databases">
        <authorList>
            <person name="Cremers G."/>
            <person name="Picone N."/>
        </authorList>
    </citation>
    <scope>NUCLEOTIDE SEQUENCE</scope>
    <source>
        <strain evidence="11">PQ17</strain>
    </source>
</reference>
<comment type="caution">
    <text evidence="11">The sequence shown here is derived from an EMBL/GenBank/DDBJ whole genome shotgun (WGS) entry which is preliminary data.</text>
</comment>
<dbReference type="InterPro" id="IPR024194">
    <property type="entry name" value="Ac/AlaTfrase_AlgI/DltB"/>
</dbReference>
<keyword evidence="4 9" id="KW-0808">Transferase</keyword>
<feature type="transmembrane region" description="Helical" evidence="10">
    <location>
        <begin position="117"/>
        <end position="137"/>
    </location>
</feature>
<dbReference type="Proteomes" id="UP000663859">
    <property type="component" value="Unassembled WGS sequence"/>
</dbReference>
<evidence type="ECO:0000313" key="12">
    <source>
        <dbReference type="Proteomes" id="UP000663859"/>
    </source>
</evidence>
<feature type="transmembrane region" description="Helical" evidence="10">
    <location>
        <begin position="356"/>
        <end position="374"/>
    </location>
</feature>
<keyword evidence="6 10" id="KW-1133">Transmembrane helix</keyword>
<gene>
    <name evidence="11" type="ORF">MPNT_90051</name>
</gene>
<dbReference type="PANTHER" id="PTHR13285:SF23">
    <property type="entry name" value="TEICHOIC ACID D-ALANYLTRANSFERASE"/>
    <property type="match status" value="1"/>
</dbReference>
<evidence type="ECO:0000256" key="4">
    <source>
        <dbReference type="ARBA" id="ARBA00022679"/>
    </source>
</evidence>
<dbReference type="PIRSF" id="PIRSF016636">
    <property type="entry name" value="AlgI_DltB"/>
    <property type="match status" value="1"/>
</dbReference>
<dbReference type="EMBL" id="CAJNOB010000071">
    <property type="protein sequence ID" value="CAF0705305.1"/>
    <property type="molecule type" value="Genomic_DNA"/>
</dbReference>
<dbReference type="GO" id="GO:0005886">
    <property type="term" value="C:plasma membrane"/>
    <property type="evidence" value="ECO:0007669"/>
    <property type="project" value="UniProtKB-SubCell"/>
</dbReference>
<keyword evidence="8 9" id="KW-0012">Acyltransferase</keyword>
<feature type="transmembrane region" description="Helical" evidence="10">
    <location>
        <begin position="409"/>
        <end position="429"/>
    </location>
</feature>
<evidence type="ECO:0000256" key="6">
    <source>
        <dbReference type="ARBA" id="ARBA00022989"/>
    </source>
</evidence>
<feature type="transmembrane region" description="Helical" evidence="10">
    <location>
        <begin position="149"/>
        <end position="169"/>
    </location>
</feature>
<comment type="subcellular location">
    <subcellularLocation>
        <location evidence="1">Cell membrane</location>
        <topology evidence="1">Multi-pass membrane protein</topology>
    </subcellularLocation>
</comment>
<dbReference type="InterPro" id="IPR051085">
    <property type="entry name" value="MB_O-acyltransferase"/>
</dbReference>
<sequence>MLFTSPIFLTLFLPVVLAGYFLLPAVFRNGWLLFASFVFYFWGEPSRWWVLVVSTGVNYALGLALSREGNNCQRKVILWAGIAWNIGLLVSLKYLHFLITNWNSVAQRLGWVQFAEVSLPLLLGISFFSFHAISYLMDVFRGETIPQKNFACFGLYMFLFPQLVAGPIVRYRWIEGQLSERRTDWGDLGYGVARFAVGLAKKVLLADKLGWYAERVFQTPHSELTPSFAWFGLLCYSLEIYFDFSGYSDMAVGLGRLFGFTLPENFAYPYASGSITEFWRKWHMSLSAWFRDYVYIPLGGNRRGSVRTYVNLWIVFLLCGLWHGANWTFVLWGVWHGSFLVMERVGMLRFVEAWPLWLRRAYVGVVVGVGWVYFRSDDVGGCVDFLKVLFGLGRREENLVFFVHSVSPWTWVLIAIALVGCGPVLTTQGRRVFEEMSVRWGTWGELGFRMLRACGVGALLFGSAVEIVGGTFSPFIYFRF</sequence>
<evidence type="ECO:0000256" key="8">
    <source>
        <dbReference type="ARBA" id="ARBA00023315"/>
    </source>
</evidence>
<dbReference type="Pfam" id="PF03062">
    <property type="entry name" value="MBOAT"/>
    <property type="match status" value="1"/>
</dbReference>
<name>A0A8J2BW56_9BACT</name>
<dbReference type="PANTHER" id="PTHR13285">
    <property type="entry name" value="ACYLTRANSFERASE"/>
    <property type="match status" value="1"/>
</dbReference>
<evidence type="ECO:0000256" key="9">
    <source>
        <dbReference type="PIRNR" id="PIRNR016636"/>
    </source>
</evidence>
<dbReference type="InterPro" id="IPR028362">
    <property type="entry name" value="AlgI"/>
</dbReference>
<organism evidence="11 12">
    <name type="scientific">Candidatus Methylacidithermus pantelleriae</name>
    <dbReference type="NCBI Taxonomy" id="2744239"/>
    <lineage>
        <taxon>Bacteria</taxon>
        <taxon>Pseudomonadati</taxon>
        <taxon>Verrucomicrobiota</taxon>
        <taxon>Methylacidiphilae</taxon>
        <taxon>Methylacidiphilales</taxon>
        <taxon>Methylacidiphilaceae</taxon>
        <taxon>Candidatus Methylacidithermus</taxon>
    </lineage>
</organism>
<proteinExistence type="inferred from homology"/>
<evidence type="ECO:0000256" key="2">
    <source>
        <dbReference type="ARBA" id="ARBA00010323"/>
    </source>
</evidence>
<evidence type="ECO:0000256" key="1">
    <source>
        <dbReference type="ARBA" id="ARBA00004651"/>
    </source>
</evidence>
<dbReference type="GO" id="GO:0016746">
    <property type="term" value="F:acyltransferase activity"/>
    <property type="evidence" value="ECO:0007669"/>
    <property type="project" value="UniProtKB-KW"/>
</dbReference>
<dbReference type="PIRSF" id="PIRSF500217">
    <property type="entry name" value="AlgI"/>
    <property type="match status" value="1"/>
</dbReference>
<keyword evidence="7 9" id="KW-0472">Membrane</keyword>
<comment type="similarity">
    <text evidence="2 9">Belongs to the membrane-bound acyltransferase family.</text>
</comment>
<evidence type="ECO:0000256" key="10">
    <source>
        <dbReference type="SAM" id="Phobius"/>
    </source>
</evidence>
<accession>A0A8J2BW56</accession>
<evidence type="ECO:0000256" key="3">
    <source>
        <dbReference type="ARBA" id="ARBA00022475"/>
    </source>
</evidence>
<keyword evidence="3 9" id="KW-1003">Cell membrane</keyword>
<dbReference type="InterPro" id="IPR004299">
    <property type="entry name" value="MBOAT_fam"/>
</dbReference>
<keyword evidence="12" id="KW-1185">Reference proteome</keyword>
<evidence type="ECO:0000256" key="5">
    <source>
        <dbReference type="ARBA" id="ARBA00022692"/>
    </source>
</evidence>